<gene>
    <name evidence="2" type="ORF">GWK47_055164</name>
</gene>
<proteinExistence type="predicted"/>
<name>A0A8J4Y924_CHIOP</name>
<comment type="caution">
    <text evidence="2">The sequence shown here is derived from an EMBL/GenBank/DDBJ whole genome shotgun (WGS) entry which is preliminary data.</text>
</comment>
<sequence length="171" mass="18123">MAKYLHSQVTPSAGVFGLPKHEKRGLIRFTTLSSQKYVEPWSPPFSRLGPGTDLAPSNPPAYRDKESGASASMARQCGTLRGSSASPLRRGAVGEGKTGHRQRHQPAGGETPPRRGRRALDAVEQRSLASFATTTLSASSPPSGARADFLKSIRPSWSGRDDTTAVGAPVT</sequence>
<evidence type="ECO:0000313" key="2">
    <source>
        <dbReference type="EMBL" id="KAG0717080.1"/>
    </source>
</evidence>
<organism evidence="2 3">
    <name type="scientific">Chionoecetes opilio</name>
    <name type="common">Atlantic snow crab</name>
    <name type="synonym">Cancer opilio</name>
    <dbReference type="NCBI Taxonomy" id="41210"/>
    <lineage>
        <taxon>Eukaryota</taxon>
        <taxon>Metazoa</taxon>
        <taxon>Ecdysozoa</taxon>
        <taxon>Arthropoda</taxon>
        <taxon>Crustacea</taxon>
        <taxon>Multicrustacea</taxon>
        <taxon>Malacostraca</taxon>
        <taxon>Eumalacostraca</taxon>
        <taxon>Eucarida</taxon>
        <taxon>Decapoda</taxon>
        <taxon>Pleocyemata</taxon>
        <taxon>Brachyura</taxon>
        <taxon>Eubrachyura</taxon>
        <taxon>Majoidea</taxon>
        <taxon>Majidae</taxon>
        <taxon>Chionoecetes</taxon>
    </lineage>
</organism>
<protein>
    <submittedName>
        <fullName evidence="2">Uncharacterized protein</fullName>
    </submittedName>
</protein>
<dbReference type="EMBL" id="JACEEZ010018204">
    <property type="protein sequence ID" value="KAG0717080.1"/>
    <property type="molecule type" value="Genomic_DNA"/>
</dbReference>
<feature type="region of interest" description="Disordered" evidence="1">
    <location>
        <begin position="39"/>
        <end position="171"/>
    </location>
</feature>
<evidence type="ECO:0000256" key="1">
    <source>
        <dbReference type="SAM" id="MobiDB-lite"/>
    </source>
</evidence>
<evidence type="ECO:0000313" key="3">
    <source>
        <dbReference type="Proteomes" id="UP000770661"/>
    </source>
</evidence>
<feature type="compositionally biased region" description="Low complexity" evidence="1">
    <location>
        <begin position="127"/>
        <end position="143"/>
    </location>
</feature>
<accession>A0A8J4Y924</accession>
<dbReference type="Proteomes" id="UP000770661">
    <property type="component" value="Unassembled WGS sequence"/>
</dbReference>
<dbReference type="AlphaFoldDB" id="A0A8J4Y924"/>
<reference evidence="2" key="1">
    <citation type="submission" date="2020-07" db="EMBL/GenBank/DDBJ databases">
        <title>The High-quality genome of the commercially important snow crab, Chionoecetes opilio.</title>
        <authorList>
            <person name="Jeong J.-H."/>
            <person name="Ryu S."/>
        </authorList>
    </citation>
    <scope>NUCLEOTIDE SEQUENCE</scope>
    <source>
        <strain evidence="2">MADBK_172401_WGS</strain>
        <tissue evidence="2">Digestive gland</tissue>
    </source>
</reference>
<keyword evidence="3" id="KW-1185">Reference proteome</keyword>